<dbReference type="Proteomes" id="UP000821845">
    <property type="component" value="Chromosome 4"/>
</dbReference>
<accession>A0ACB7SFU0</accession>
<dbReference type="EMBL" id="CM023484">
    <property type="protein sequence ID" value="KAH6933733.1"/>
    <property type="molecule type" value="Genomic_DNA"/>
</dbReference>
<proteinExistence type="predicted"/>
<sequence length="483" mass="55561">MTVVEPHALTFKTPLHNLPAVAMLLLFSSSLINPYLYVIRNKATRKHVRKMFKCLRRKPSFFSPLGYHHSHQSPLQERQCSEGTRVLESSVSLHSGGPEEYQRSLMSRSLHHNSGEWSVVAVTADPNTSRSRRSSLPVRRQSCFDEMEEEPLQLFQYYPSYQHNKNMRVRYNVNVRSSVYRRASLDNGKVPSQRTLRTSEQCVMRTYATDRSPGDRCKSFRIRGRYANRKELTTAFDRSYNTSVNHEERRRYFSDSYQHRRGRDVGHDSRACVSILNRGAEIHRAPLHYANSMARVQRFGSVPSESRSSEASGRTCLPVLVRGRSIAIDEREMGMGIPAQAISQSGSLRKTQFAMGRRSPKQSSSETNNTTLESLTSTESQELPIISSPRTLSPTSITSYRYPHVQTYQQYQRQCWRQQAYSSVPPPTTIPCQQRHRHTEVSQDCQDRRDSGFEDTMLERYDLCCTVEGECSSIRAMKLLEHV</sequence>
<evidence type="ECO:0000313" key="2">
    <source>
        <dbReference type="Proteomes" id="UP000821845"/>
    </source>
</evidence>
<organism evidence="1 2">
    <name type="scientific">Hyalomma asiaticum</name>
    <name type="common">Tick</name>
    <dbReference type="NCBI Taxonomy" id="266040"/>
    <lineage>
        <taxon>Eukaryota</taxon>
        <taxon>Metazoa</taxon>
        <taxon>Ecdysozoa</taxon>
        <taxon>Arthropoda</taxon>
        <taxon>Chelicerata</taxon>
        <taxon>Arachnida</taxon>
        <taxon>Acari</taxon>
        <taxon>Parasitiformes</taxon>
        <taxon>Ixodida</taxon>
        <taxon>Ixodoidea</taxon>
        <taxon>Ixodidae</taxon>
        <taxon>Hyalomminae</taxon>
        <taxon>Hyalomma</taxon>
    </lineage>
</organism>
<name>A0ACB7SFU0_HYAAI</name>
<evidence type="ECO:0000313" key="1">
    <source>
        <dbReference type="EMBL" id="KAH6933733.1"/>
    </source>
</evidence>
<reference evidence="1" key="1">
    <citation type="submission" date="2020-05" db="EMBL/GenBank/DDBJ databases">
        <title>Large-scale comparative analyses of tick genomes elucidate their genetic diversity and vector capacities.</title>
        <authorList>
            <person name="Jia N."/>
            <person name="Wang J."/>
            <person name="Shi W."/>
            <person name="Du L."/>
            <person name="Sun Y."/>
            <person name="Zhan W."/>
            <person name="Jiang J."/>
            <person name="Wang Q."/>
            <person name="Zhang B."/>
            <person name="Ji P."/>
            <person name="Sakyi L.B."/>
            <person name="Cui X."/>
            <person name="Yuan T."/>
            <person name="Jiang B."/>
            <person name="Yang W."/>
            <person name="Lam T.T.-Y."/>
            <person name="Chang Q."/>
            <person name="Ding S."/>
            <person name="Wang X."/>
            <person name="Zhu J."/>
            <person name="Ruan X."/>
            <person name="Zhao L."/>
            <person name="Wei J."/>
            <person name="Que T."/>
            <person name="Du C."/>
            <person name="Cheng J."/>
            <person name="Dai P."/>
            <person name="Han X."/>
            <person name="Huang E."/>
            <person name="Gao Y."/>
            <person name="Liu J."/>
            <person name="Shao H."/>
            <person name="Ye R."/>
            <person name="Li L."/>
            <person name="Wei W."/>
            <person name="Wang X."/>
            <person name="Wang C."/>
            <person name="Yang T."/>
            <person name="Huo Q."/>
            <person name="Li W."/>
            <person name="Guo W."/>
            <person name="Chen H."/>
            <person name="Zhou L."/>
            <person name="Ni X."/>
            <person name="Tian J."/>
            <person name="Zhou Y."/>
            <person name="Sheng Y."/>
            <person name="Liu T."/>
            <person name="Pan Y."/>
            <person name="Xia L."/>
            <person name="Li J."/>
            <person name="Zhao F."/>
            <person name="Cao W."/>
        </authorList>
    </citation>
    <scope>NUCLEOTIDE SEQUENCE</scope>
    <source>
        <strain evidence="1">Hyas-2018</strain>
    </source>
</reference>
<protein>
    <submittedName>
        <fullName evidence="1">Uncharacterized protein</fullName>
    </submittedName>
</protein>
<gene>
    <name evidence="1" type="ORF">HPB50_017699</name>
</gene>
<comment type="caution">
    <text evidence="1">The sequence shown here is derived from an EMBL/GenBank/DDBJ whole genome shotgun (WGS) entry which is preliminary data.</text>
</comment>
<keyword evidence="2" id="KW-1185">Reference proteome</keyword>